<evidence type="ECO:0000313" key="2">
    <source>
        <dbReference type="EMBL" id="MCZ4589662.1"/>
    </source>
</evidence>
<sequence length="77" mass="8328">MHVPYVDTRSCRTIATSRGTETKPTEQVSSPYTIEERLLDSLDSWMARHPVAANIVAALSVIAFIALVDVAILGSIA</sequence>
<dbReference type="RefSeq" id="WP_269592623.1">
    <property type="nucleotide sequence ID" value="NZ_JAPWIS010000034.1"/>
</dbReference>
<organism evidence="2 3">
    <name type="scientific">Rhodococcus opacus</name>
    <name type="common">Nocardia opaca</name>
    <dbReference type="NCBI Taxonomy" id="37919"/>
    <lineage>
        <taxon>Bacteria</taxon>
        <taxon>Bacillati</taxon>
        <taxon>Actinomycetota</taxon>
        <taxon>Actinomycetes</taxon>
        <taxon>Mycobacteriales</taxon>
        <taxon>Nocardiaceae</taxon>
        <taxon>Rhodococcus</taxon>
    </lineage>
</organism>
<dbReference type="Proteomes" id="UP001066327">
    <property type="component" value="Unassembled WGS sequence"/>
</dbReference>
<accession>A0ABT4NTB0</accession>
<keyword evidence="3" id="KW-1185">Reference proteome</keyword>
<evidence type="ECO:0000256" key="1">
    <source>
        <dbReference type="SAM" id="Phobius"/>
    </source>
</evidence>
<proteinExistence type="predicted"/>
<gene>
    <name evidence="2" type="ORF">O4328_39520</name>
</gene>
<comment type="caution">
    <text evidence="2">The sequence shown here is derived from an EMBL/GenBank/DDBJ whole genome shotgun (WGS) entry which is preliminary data.</text>
</comment>
<dbReference type="EMBL" id="JAPWIS010000034">
    <property type="protein sequence ID" value="MCZ4589662.1"/>
    <property type="molecule type" value="Genomic_DNA"/>
</dbReference>
<keyword evidence="1" id="KW-1133">Transmembrane helix</keyword>
<name>A0ABT4NTB0_RHOOP</name>
<reference evidence="2" key="1">
    <citation type="submission" date="2022-12" db="EMBL/GenBank/DDBJ databases">
        <authorList>
            <person name="Krivoruchko A.V."/>
            <person name="Elkin A."/>
        </authorList>
    </citation>
    <scope>NUCLEOTIDE SEQUENCE</scope>
    <source>
        <strain evidence="2">IEGM 249</strain>
    </source>
</reference>
<evidence type="ECO:0000313" key="3">
    <source>
        <dbReference type="Proteomes" id="UP001066327"/>
    </source>
</evidence>
<keyword evidence="1" id="KW-0812">Transmembrane</keyword>
<protein>
    <submittedName>
        <fullName evidence="2">Uncharacterized protein</fullName>
    </submittedName>
</protein>
<feature type="transmembrane region" description="Helical" evidence="1">
    <location>
        <begin position="51"/>
        <end position="73"/>
    </location>
</feature>
<keyword evidence="1" id="KW-0472">Membrane</keyword>